<accession>A0AAE5A958</accession>
<comment type="caution">
    <text evidence="1">The sequence shown here is derived from an EMBL/GenBank/DDBJ whole genome shotgun (WGS) entry which is preliminary data.</text>
</comment>
<gene>
    <name evidence="1" type="ORF">R4315_25335</name>
</gene>
<keyword evidence="1" id="KW-0547">Nucleotide-binding</keyword>
<sequence length="251" mass="28344">MSVRRPHLGISAAQDHYGQTRISGAPVDPGQPALSFEAFTGEVLAWVQWWNTEHSIGELGDRTPMQSWDGDPTPIHDADETRLWMFTLEDDRRNRKITTKGDAFGRNRYYIAEWMVGLVGAGVRIRLFRARPTPRDIRHTLFDALAIGGAPPLEPIEFDRLLKDVLSERFRVLVCDEAQWMSRECHDARVCTPAGPRVYPACSVGSESGESGLVLLRWDRRLQEGCPDGVRAGFRWQGPLAISQLTRQHVL</sequence>
<dbReference type="RefSeq" id="WP_317746840.1">
    <property type="nucleotide sequence ID" value="NZ_JAWLUP010000109.1"/>
</dbReference>
<dbReference type="GO" id="GO:0005524">
    <property type="term" value="F:ATP binding"/>
    <property type="evidence" value="ECO:0007669"/>
    <property type="project" value="UniProtKB-KW"/>
</dbReference>
<protein>
    <submittedName>
        <fullName evidence="1">ATP-binding protein</fullName>
    </submittedName>
</protein>
<dbReference type="AlphaFoldDB" id="A0AAE5A958"/>
<evidence type="ECO:0000313" key="2">
    <source>
        <dbReference type="Proteomes" id="UP001185863"/>
    </source>
</evidence>
<name>A0AAE5A958_9NOCA</name>
<keyword evidence="1" id="KW-0067">ATP-binding</keyword>
<dbReference type="Proteomes" id="UP001185863">
    <property type="component" value="Unassembled WGS sequence"/>
</dbReference>
<dbReference type="EMBL" id="JAWLUP010000109">
    <property type="protein sequence ID" value="MDV7267848.1"/>
    <property type="molecule type" value="Genomic_DNA"/>
</dbReference>
<proteinExistence type="predicted"/>
<evidence type="ECO:0000313" key="1">
    <source>
        <dbReference type="EMBL" id="MDV7267848.1"/>
    </source>
</evidence>
<reference evidence="1" key="1">
    <citation type="submission" date="2023-10" db="EMBL/GenBank/DDBJ databases">
        <title>Development of a sustainable strategy for remediation of hydrocarbon-contaminated territories based on the waste exchange concept.</title>
        <authorList>
            <person name="Krivoruchko A."/>
        </authorList>
    </citation>
    <scope>NUCLEOTIDE SEQUENCE</scope>
    <source>
        <strain evidence="1">IEGM 68</strain>
    </source>
</reference>
<organism evidence="1 2">
    <name type="scientific">Rhodococcus oxybenzonivorans</name>
    <dbReference type="NCBI Taxonomy" id="1990687"/>
    <lineage>
        <taxon>Bacteria</taxon>
        <taxon>Bacillati</taxon>
        <taxon>Actinomycetota</taxon>
        <taxon>Actinomycetes</taxon>
        <taxon>Mycobacteriales</taxon>
        <taxon>Nocardiaceae</taxon>
        <taxon>Rhodococcus</taxon>
    </lineage>
</organism>